<proteinExistence type="predicted"/>
<dbReference type="Gene3D" id="3.40.630.30">
    <property type="match status" value="1"/>
</dbReference>
<sequence>MTRVQRSATDRALAILTAAFADDPLRRWLVPGSGERIFQPLAAASEAAGELAFADDDAVAVWLPVPAGPPPAKVTAEPVAIPERVRVFMELTPARRPYGRAHLYLGAP</sequence>
<name>A0ABW4FL06_9PSEU</name>
<dbReference type="EMBL" id="JBHUCP010000009">
    <property type="protein sequence ID" value="MFD1531156.1"/>
    <property type="molecule type" value="Genomic_DNA"/>
</dbReference>
<gene>
    <name evidence="1" type="ORF">ACFSCY_17090</name>
</gene>
<protein>
    <submittedName>
        <fullName evidence="1">Uncharacterized protein</fullName>
    </submittedName>
</protein>
<comment type="caution">
    <text evidence="1">The sequence shown here is derived from an EMBL/GenBank/DDBJ whole genome shotgun (WGS) entry which is preliminary data.</text>
</comment>
<organism evidence="1 2">
    <name type="scientific">Pseudonocardia aurantiaca</name>
    <dbReference type="NCBI Taxonomy" id="75290"/>
    <lineage>
        <taxon>Bacteria</taxon>
        <taxon>Bacillati</taxon>
        <taxon>Actinomycetota</taxon>
        <taxon>Actinomycetes</taxon>
        <taxon>Pseudonocardiales</taxon>
        <taxon>Pseudonocardiaceae</taxon>
        <taxon>Pseudonocardia</taxon>
    </lineage>
</organism>
<dbReference type="RefSeq" id="WP_343971566.1">
    <property type="nucleotide sequence ID" value="NZ_BAAAJG010000002.1"/>
</dbReference>
<keyword evidence="2" id="KW-1185">Reference proteome</keyword>
<evidence type="ECO:0000313" key="2">
    <source>
        <dbReference type="Proteomes" id="UP001597145"/>
    </source>
</evidence>
<evidence type="ECO:0000313" key="1">
    <source>
        <dbReference type="EMBL" id="MFD1531156.1"/>
    </source>
</evidence>
<reference evidence="2" key="1">
    <citation type="journal article" date="2019" name="Int. J. Syst. Evol. Microbiol.">
        <title>The Global Catalogue of Microorganisms (GCM) 10K type strain sequencing project: providing services to taxonomists for standard genome sequencing and annotation.</title>
        <authorList>
            <consortium name="The Broad Institute Genomics Platform"/>
            <consortium name="The Broad Institute Genome Sequencing Center for Infectious Disease"/>
            <person name="Wu L."/>
            <person name="Ma J."/>
        </authorList>
    </citation>
    <scope>NUCLEOTIDE SEQUENCE [LARGE SCALE GENOMIC DNA]</scope>
    <source>
        <strain evidence="2">JCM 12165</strain>
    </source>
</reference>
<accession>A0ABW4FL06</accession>
<dbReference type="Proteomes" id="UP001597145">
    <property type="component" value="Unassembled WGS sequence"/>
</dbReference>